<feature type="transmembrane region" description="Helical" evidence="2">
    <location>
        <begin position="21"/>
        <end position="43"/>
    </location>
</feature>
<reference evidence="3 4" key="1">
    <citation type="submission" date="2015-07" db="EMBL/GenBank/DDBJ databases">
        <title>Genome sequencing of Kibdelosporangium phytohabitans.</title>
        <authorList>
            <person name="Qin S."/>
            <person name="Xing K."/>
        </authorList>
    </citation>
    <scope>NUCLEOTIDE SEQUENCE [LARGE SCALE GENOMIC DNA]</scope>
    <source>
        <strain evidence="3 4">KLBMP1111</strain>
    </source>
</reference>
<dbReference type="Proteomes" id="UP000063699">
    <property type="component" value="Chromosome"/>
</dbReference>
<name>A0A0N9IB14_9PSEU</name>
<feature type="compositionally biased region" description="Basic and acidic residues" evidence="1">
    <location>
        <begin position="78"/>
        <end position="89"/>
    </location>
</feature>
<dbReference type="InterPro" id="IPR018750">
    <property type="entry name" value="DUF2306_membrane"/>
</dbReference>
<evidence type="ECO:0000256" key="2">
    <source>
        <dbReference type="SAM" id="Phobius"/>
    </source>
</evidence>
<keyword evidence="2" id="KW-0472">Membrane</keyword>
<keyword evidence="4" id="KW-1185">Reference proteome</keyword>
<evidence type="ECO:0000313" key="3">
    <source>
        <dbReference type="EMBL" id="ALG11993.1"/>
    </source>
</evidence>
<accession>A0A0N9IB14</accession>
<organism evidence="3 4">
    <name type="scientific">Kibdelosporangium phytohabitans</name>
    <dbReference type="NCBI Taxonomy" id="860235"/>
    <lineage>
        <taxon>Bacteria</taxon>
        <taxon>Bacillati</taxon>
        <taxon>Actinomycetota</taxon>
        <taxon>Actinomycetes</taxon>
        <taxon>Pseudonocardiales</taxon>
        <taxon>Pseudonocardiaceae</taxon>
        <taxon>Kibdelosporangium</taxon>
    </lineage>
</organism>
<dbReference type="RefSeq" id="WP_054293889.1">
    <property type="nucleotide sequence ID" value="NZ_CP012752.1"/>
</dbReference>
<evidence type="ECO:0000313" key="4">
    <source>
        <dbReference type="Proteomes" id="UP000063699"/>
    </source>
</evidence>
<dbReference type="Pfam" id="PF10067">
    <property type="entry name" value="DUF2306"/>
    <property type="match status" value="1"/>
</dbReference>
<feature type="region of interest" description="Disordered" evidence="1">
    <location>
        <begin position="78"/>
        <end position="98"/>
    </location>
</feature>
<keyword evidence="2" id="KW-1133">Transmembrane helix</keyword>
<feature type="transmembrane region" description="Helical" evidence="2">
    <location>
        <begin position="49"/>
        <end position="68"/>
    </location>
</feature>
<proteinExistence type="predicted"/>
<evidence type="ECO:0000256" key="1">
    <source>
        <dbReference type="SAM" id="MobiDB-lite"/>
    </source>
</evidence>
<protein>
    <submittedName>
        <fullName evidence="3">Uncharacterized protein</fullName>
    </submittedName>
</protein>
<dbReference type="KEGG" id="kphy:AOZ06_38575"/>
<dbReference type="AlphaFoldDB" id="A0A0N9IB14"/>
<keyword evidence="2" id="KW-0812">Transmembrane</keyword>
<gene>
    <name evidence="3" type="ORF">AOZ06_38575</name>
</gene>
<sequence>MIGPFQFAAKLRARRPQLHRVLGRVYMVSIVVAAVSSSVAVVYSTEGVSAQVAFCLLTGAIVAEYFIVPKTISPLSRRCERDTETRRSPAELVAEPQS</sequence>
<dbReference type="EMBL" id="CP012752">
    <property type="protein sequence ID" value="ALG11993.1"/>
    <property type="molecule type" value="Genomic_DNA"/>
</dbReference>